<dbReference type="AlphaFoldDB" id="A0AAJ0BCD3"/>
<accession>A0AAJ0BCD3</accession>
<evidence type="ECO:0000256" key="1">
    <source>
        <dbReference type="SAM" id="MobiDB-lite"/>
    </source>
</evidence>
<gene>
    <name evidence="2" type="ORF">QBC47DRAFT_414436</name>
</gene>
<proteinExistence type="predicted"/>
<dbReference type="EMBL" id="MU839835">
    <property type="protein sequence ID" value="KAK1754473.1"/>
    <property type="molecule type" value="Genomic_DNA"/>
</dbReference>
<sequence length="344" mass="38204">MPRKVHKSRKSKAQSSCKKRPRDSDSSSSSSDSDSDRSTGSREKQTPAAKKRKVQSDTPIPLPVPIHIPVAPADAVIQQNIRKLVHSAPAGLALDAIPQSVHQVHLLNGMSSIGFLRSFATDTIKVSDIGIDGSGRLFNRRVRRDGAVQMDAEYSTEYTEAVDRNQKNLELTQLKKKICEQIDEFRNFDTKHLALCGGASVDLMNQECRITAERQGIPRCEKLENYAGQVLEHFDKTPIPTILDARAALELKPRTFGAAEWVKLKRDIRVIDTGSLDTADLFLKMETLLEEEHIVDLLELIDEIVAPFCKIRDTVVGIKNAAECALSLYRAASNMSPVLDHRAL</sequence>
<feature type="compositionally biased region" description="Basic residues" evidence="1">
    <location>
        <begin position="1"/>
        <end position="21"/>
    </location>
</feature>
<organism evidence="2 3">
    <name type="scientific">Echria macrotheca</name>
    <dbReference type="NCBI Taxonomy" id="438768"/>
    <lineage>
        <taxon>Eukaryota</taxon>
        <taxon>Fungi</taxon>
        <taxon>Dikarya</taxon>
        <taxon>Ascomycota</taxon>
        <taxon>Pezizomycotina</taxon>
        <taxon>Sordariomycetes</taxon>
        <taxon>Sordariomycetidae</taxon>
        <taxon>Sordariales</taxon>
        <taxon>Schizotheciaceae</taxon>
        <taxon>Echria</taxon>
    </lineage>
</organism>
<comment type="caution">
    <text evidence="2">The sequence shown here is derived from an EMBL/GenBank/DDBJ whole genome shotgun (WGS) entry which is preliminary data.</text>
</comment>
<feature type="compositionally biased region" description="Basic and acidic residues" evidence="1">
    <location>
        <begin position="34"/>
        <end position="45"/>
    </location>
</feature>
<dbReference type="Proteomes" id="UP001239445">
    <property type="component" value="Unassembled WGS sequence"/>
</dbReference>
<name>A0AAJ0BCD3_9PEZI</name>
<evidence type="ECO:0000313" key="2">
    <source>
        <dbReference type="EMBL" id="KAK1754473.1"/>
    </source>
</evidence>
<keyword evidence="3" id="KW-1185">Reference proteome</keyword>
<reference evidence="2" key="1">
    <citation type="submission" date="2023-06" db="EMBL/GenBank/DDBJ databases">
        <title>Genome-scale phylogeny and comparative genomics of the fungal order Sordariales.</title>
        <authorList>
            <consortium name="Lawrence Berkeley National Laboratory"/>
            <person name="Hensen N."/>
            <person name="Bonometti L."/>
            <person name="Westerberg I."/>
            <person name="Brannstrom I.O."/>
            <person name="Guillou S."/>
            <person name="Cros-Aarteil S."/>
            <person name="Calhoun S."/>
            <person name="Haridas S."/>
            <person name="Kuo A."/>
            <person name="Mondo S."/>
            <person name="Pangilinan J."/>
            <person name="Riley R."/>
            <person name="Labutti K."/>
            <person name="Andreopoulos B."/>
            <person name="Lipzen A."/>
            <person name="Chen C."/>
            <person name="Yanf M."/>
            <person name="Daum C."/>
            <person name="Ng V."/>
            <person name="Clum A."/>
            <person name="Steindorff A."/>
            <person name="Ohm R."/>
            <person name="Martin F."/>
            <person name="Silar P."/>
            <person name="Natvig D."/>
            <person name="Lalanne C."/>
            <person name="Gautier V."/>
            <person name="Ament-Velasquez S.L."/>
            <person name="Kruys A."/>
            <person name="Hutchinson M.I."/>
            <person name="Powell A.J."/>
            <person name="Barry K."/>
            <person name="Miller A.N."/>
            <person name="Grigoriev I.V."/>
            <person name="Debuchy R."/>
            <person name="Gladieux P."/>
            <person name="Thoren M.H."/>
            <person name="Johannesson H."/>
        </authorList>
    </citation>
    <scope>NUCLEOTIDE SEQUENCE</scope>
    <source>
        <strain evidence="2">PSN4</strain>
    </source>
</reference>
<evidence type="ECO:0000313" key="3">
    <source>
        <dbReference type="Proteomes" id="UP001239445"/>
    </source>
</evidence>
<protein>
    <submittedName>
        <fullName evidence="2">Uncharacterized protein</fullName>
    </submittedName>
</protein>
<feature type="region of interest" description="Disordered" evidence="1">
    <location>
        <begin position="1"/>
        <end position="61"/>
    </location>
</feature>